<evidence type="ECO:0000313" key="3">
    <source>
        <dbReference type="EMBL" id="QNQ11103.1"/>
    </source>
</evidence>
<dbReference type="Pfam" id="PF12146">
    <property type="entry name" value="Hydrolase_4"/>
    <property type="match status" value="1"/>
</dbReference>
<dbReference type="Gene3D" id="3.40.50.1820">
    <property type="entry name" value="alpha/beta hydrolase"/>
    <property type="match status" value="1"/>
</dbReference>
<dbReference type="EMBL" id="CP061038">
    <property type="protein sequence ID" value="QNQ11103.1"/>
    <property type="molecule type" value="Genomic_DNA"/>
</dbReference>
<reference evidence="3 4" key="1">
    <citation type="submission" date="2020-09" db="EMBL/GenBank/DDBJ databases">
        <title>Sphingomonas sp., a new species isolated from pork steak.</title>
        <authorList>
            <person name="Heidler von Heilborn D."/>
        </authorList>
    </citation>
    <scope>NUCLEOTIDE SEQUENCE [LARGE SCALE GENOMIC DNA]</scope>
    <source>
        <strain evidence="4">S8-3T</strain>
    </source>
</reference>
<dbReference type="Proteomes" id="UP000516148">
    <property type="component" value="Chromosome"/>
</dbReference>
<gene>
    <name evidence="3" type="ORF">H3Z74_08100</name>
</gene>
<dbReference type="InterPro" id="IPR053145">
    <property type="entry name" value="AB_hydrolase_Est10"/>
</dbReference>
<dbReference type="InterPro" id="IPR029058">
    <property type="entry name" value="AB_hydrolase_fold"/>
</dbReference>
<feature type="signal peptide" evidence="1">
    <location>
        <begin position="1"/>
        <end position="17"/>
    </location>
</feature>
<accession>A0A7H0LN50</accession>
<keyword evidence="3" id="KW-0378">Hydrolase</keyword>
<dbReference type="KEGG" id="spap:H3Z74_08100"/>
<dbReference type="RefSeq" id="WP_187763389.1">
    <property type="nucleotide sequence ID" value="NZ_CP061038.1"/>
</dbReference>
<dbReference type="InterPro" id="IPR022742">
    <property type="entry name" value="Hydrolase_4"/>
</dbReference>
<proteinExistence type="predicted"/>
<dbReference type="SUPFAM" id="SSF53474">
    <property type="entry name" value="alpha/beta-Hydrolases"/>
    <property type="match status" value="1"/>
</dbReference>
<keyword evidence="4" id="KW-1185">Reference proteome</keyword>
<evidence type="ECO:0000313" key="4">
    <source>
        <dbReference type="Proteomes" id="UP000516148"/>
    </source>
</evidence>
<dbReference type="PANTHER" id="PTHR43265">
    <property type="entry name" value="ESTERASE ESTD"/>
    <property type="match status" value="1"/>
</dbReference>
<protein>
    <submittedName>
        <fullName evidence="3">Alpha/beta hydrolase</fullName>
    </submittedName>
</protein>
<dbReference type="GO" id="GO:0052689">
    <property type="term" value="F:carboxylic ester hydrolase activity"/>
    <property type="evidence" value="ECO:0007669"/>
    <property type="project" value="TreeGrafter"/>
</dbReference>
<keyword evidence="1" id="KW-0732">Signal</keyword>
<evidence type="ECO:0000256" key="1">
    <source>
        <dbReference type="SAM" id="SignalP"/>
    </source>
</evidence>
<dbReference type="PANTHER" id="PTHR43265:SF1">
    <property type="entry name" value="ESTERASE ESTD"/>
    <property type="match status" value="1"/>
</dbReference>
<dbReference type="AlphaFoldDB" id="A0A7H0LN50"/>
<feature type="domain" description="Serine aminopeptidase S33" evidence="2">
    <location>
        <begin position="140"/>
        <end position="235"/>
    </location>
</feature>
<feature type="chain" id="PRO_5028983282" evidence="1">
    <location>
        <begin position="18"/>
        <end position="440"/>
    </location>
</feature>
<organism evidence="3 4">
    <name type="scientific">Sphingomonas alpina</name>
    <dbReference type="NCBI Taxonomy" id="653931"/>
    <lineage>
        <taxon>Bacteria</taxon>
        <taxon>Pseudomonadati</taxon>
        <taxon>Pseudomonadota</taxon>
        <taxon>Alphaproteobacteria</taxon>
        <taxon>Sphingomonadales</taxon>
        <taxon>Sphingomonadaceae</taxon>
        <taxon>Sphingomonas</taxon>
    </lineage>
</organism>
<evidence type="ECO:0000259" key="2">
    <source>
        <dbReference type="Pfam" id="PF12146"/>
    </source>
</evidence>
<name>A0A7H0LN50_9SPHN</name>
<sequence>MGTLILAGLVTPLCALAQPSPKDQLPTPAAQCAPAYYRLADGSGVDLAPSDDSHYRWRRLDGTSGLLSRKLDGAWSSTLGWTGRDDGKTVDLLRCDRGEIRFADMVGKRLPLTTTEKRFISDGAELAGRLILPLGRRAVPIVVLVHGSEDSSALRTYALQRILAAQGIGVFVYDKRGTGSSKGAFTHNIHQLAADAHAALETARSLAGARAGRIGYYGTSQGGWTAPLAATLGQADFVIVGYGLAVSPIDEDREALKLDMSRHGFGAAETAKALEIGAAAQAIARDKFQSGYDALRLVVEKYKGEPWFRFVRGNITGIVLQMPEARLREQGPRLFAGIIPDYDPMPVLRTLKTPQLWILGADDIDAPYLETYRRLIALKKAGRPLSVIVYPGVEHGLYAFETRGEERLSTRQPASLQHLLTGFARGEPLGGSYGDARVDR</sequence>